<evidence type="ECO:0000259" key="2">
    <source>
        <dbReference type="Pfam" id="PF06580"/>
    </source>
</evidence>
<gene>
    <name evidence="3" type="ORF">D0817_04995</name>
</gene>
<dbReference type="InterPro" id="IPR050640">
    <property type="entry name" value="Bact_2-comp_sensor_kinase"/>
</dbReference>
<dbReference type="PANTHER" id="PTHR34220">
    <property type="entry name" value="SENSOR HISTIDINE KINASE YPDA"/>
    <property type="match status" value="1"/>
</dbReference>
<protein>
    <submittedName>
        <fullName evidence="3">GHKL domain-containing protein</fullName>
    </submittedName>
</protein>
<keyword evidence="1" id="KW-1133">Transmembrane helix</keyword>
<dbReference type="GO" id="GO:0016020">
    <property type="term" value="C:membrane"/>
    <property type="evidence" value="ECO:0007669"/>
    <property type="project" value="InterPro"/>
</dbReference>
<feature type="transmembrane region" description="Helical" evidence="1">
    <location>
        <begin position="36"/>
        <end position="58"/>
    </location>
</feature>
<dbReference type="PANTHER" id="PTHR34220:SF7">
    <property type="entry name" value="SENSOR HISTIDINE KINASE YPDA"/>
    <property type="match status" value="1"/>
</dbReference>
<dbReference type="OrthoDB" id="9809908at2"/>
<name>A0A434AA41_9FLAO</name>
<dbReference type="AlphaFoldDB" id="A0A434AA41"/>
<evidence type="ECO:0000313" key="3">
    <source>
        <dbReference type="EMBL" id="RUT71241.1"/>
    </source>
</evidence>
<comment type="caution">
    <text evidence="3">The sequence shown here is derived from an EMBL/GenBank/DDBJ whole genome shotgun (WGS) entry which is preliminary data.</text>
</comment>
<dbReference type="Pfam" id="PF06580">
    <property type="entry name" value="His_kinase"/>
    <property type="match status" value="1"/>
</dbReference>
<organism evidence="3 4">
    <name type="scientific">Flavobacterium cupreum</name>
    <dbReference type="NCBI Taxonomy" id="2133766"/>
    <lineage>
        <taxon>Bacteria</taxon>
        <taxon>Pseudomonadati</taxon>
        <taxon>Bacteroidota</taxon>
        <taxon>Flavobacteriia</taxon>
        <taxon>Flavobacteriales</taxon>
        <taxon>Flavobacteriaceae</taxon>
        <taxon>Flavobacterium</taxon>
    </lineage>
</organism>
<dbReference type="InterPro" id="IPR010559">
    <property type="entry name" value="Sig_transdc_His_kin_internal"/>
</dbReference>
<dbReference type="GO" id="GO:0000155">
    <property type="term" value="F:phosphorelay sensor kinase activity"/>
    <property type="evidence" value="ECO:0007669"/>
    <property type="project" value="InterPro"/>
</dbReference>
<evidence type="ECO:0000313" key="4">
    <source>
        <dbReference type="Proteomes" id="UP000288102"/>
    </source>
</evidence>
<accession>A0A434AA41</accession>
<keyword evidence="4" id="KW-1185">Reference proteome</keyword>
<keyword evidence="1" id="KW-0812">Transmembrane</keyword>
<dbReference type="Proteomes" id="UP000288102">
    <property type="component" value="Unassembled WGS sequence"/>
</dbReference>
<reference evidence="4" key="1">
    <citation type="journal article" date="2019" name="Syst. Appl. Microbiol.">
        <title>Flavobacterium circumlabens sp. nov. and Flavobacterium cupreum sp. nov., two psychrotrophic species isolated from Antarctic environmental samples.</title>
        <authorList>
            <person name="Kralova S."/>
            <person name="Busse H.-J."/>
            <person name="Svec P."/>
            <person name="Maslanova I."/>
            <person name="Stankova E."/>
            <person name="Bartak M."/>
            <person name="Sedlacek I."/>
        </authorList>
    </citation>
    <scope>NUCLEOTIDE SEQUENCE [LARGE SCALE GENOMIC DNA]</scope>
    <source>
        <strain evidence="4">CCM 8825</strain>
    </source>
</reference>
<dbReference type="RefSeq" id="WP_127337299.1">
    <property type="nucleotide sequence ID" value="NZ_QWDM01000003.1"/>
</dbReference>
<dbReference type="EMBL" id="QWDM01000003">
    <property type="protein sequence ID" value="RUT71241.1"/>
    <property type="molecule type" value="Genomic_DNA"/>
</dbReference>
<feature type="transmembrane region" description="Helical" evidence="1">
    <location>
        <begin position="107"/>
        <end position="131"/>
    </location>
</feature>
<feature type="domain" description="Signal transduction histidine kinase internal region" evidence="2">
    <location>
        <begin position="151"/>
        <end position="229"/>
    </location>
</feature>
<evidence type="ECO:0000256" key="1">
    <source>
        <dbReference type="SAM" id="Phobius"/>
    </source>
</evidence>
<keyword evidence="1" id="KW-0472">Membrane</keyword>
<proteinExistence type="predicted"/>
<feature type="transmembrane region" description="Helical" evidence="1">
    <location>
        <begin position="70"/>
        <end position="92"/>
    </location>
</feature>
<sequence>MFTIKKANLLFWIFLFLIVLLQLSLSSSPNFTLGVALIHAVAIVLILRVHVSFLNVLIKKYLKTHDTAGFVISAVSISFATAILLTAAGYFITTKLLSDANLMENELISMFCGMLLVSILIAGMSYSIELFKQNIASEKKHQELRNSVLEMEIDHLRTQLSPHFTFNILNNLQFLIRKDQDEALELLSRYSKILRYYVYESQNKWIKLDDEIAFLKHYFELEKDRSGEDLEISCQWDIPENTLLIIPFLLSTFVENAFKHVSSFKEEKRYIQLHIFLKDENQLFLHLKNASGQQVSNPKKGGVGLKYVKKRLELSYKDNYELELIPEADSYSVRLKLNLTKV</sequence>